<sequence>MSYKLFKRCLNFNFSCIPGFEPLCNSKFVFIFLFFKECMELGRGATWLFHRLSGQNSDQLFALTCFDFWGNVCTLCLRLKSGSVLIGVFFFNFLHASVALKTHFVKNPAGFVRLGANLLDSLTFTASI</sequence>
<protein>
    <submittedName>
        <fullName evidence="1">Uncharacterized protein</fullName>
    </submittedName>
</protein>
<proteinExistence type="predicted"/>
<organism evidence="1 2">
    <name type="scientific">Podarcis lilfordi</name>
    <name type="common">Lilford's wall lizard</name>
    <dbReference type="NCBI Taxonomy" id="74358"/>
    <lineage>
        <taxon>Eukaryota</taxon>
        <taxon>Metazoa</taxon>
        <taxon>Chordata</taxon>
        <taxon>Craniata</taxon>
        <taxon>Vertebrata</taxon>
        <taxon>Euteleostomi</taxon>
        <taxon>Lepidosauria</taxon>
        <taxon>Squamata</taxon>
        <taxon>Bifurcata</taxon>
        <taxon>Unidentata</taxon>
        <taxon>Episquamata</taxon>
        <taxon>Laterata</taxon>
        <taxon>Lacertibaenia</taxon>
        <taxon>Lacertidae</taxon>
        <taxon>Podarcis</taxon>
    </lineage>
</organism>
<reference evidence="1" key="1">
    <citation type="submission" date="2022-12" db="EMBL/GenBank/DDBJ databases">
        <authorList>
            <person name="Alioto T."/>
            <person name="Alioto T."/>
            <person name="Gomez Garrido J."/>
        </authorList>
    </citation>
    <scope>NUCLEOTIDE SEQUENCE</scope>
</reference>
<gene>
    <name evidence="1" type="ORF">PODLI_1B028868</name>
</gene>
<dbReference type="AlphaFoldDB" id="A0AA35LAU7"/>
<evidence type="ECO:0000313" key="2">
    <source>
        <dbReference type="Proteomes" id="UP001178461"/>
    </source>
</evidence>
<accession>A0AA35LAU7</accession>
<dbReference type="Proteomes" id="UP001178461">
    <property type="component" value="Chromosome 14"/>
</dbReference>
<dbReference type="EMBL" id="OX395139">
    <property type="protein sequence ID" value="CAI5792373.1"/>
    <property type="molecule type" value="Genomic_DNA"/>
</dbReference>
<evidence type="ECO:0000313" key="1">
    <source>
        <dbReference type="EMBL" id="CAI5792373.1"/>
    </source>
</evidence>
<name>A0AA35LAU7_9SAUR</name>
<keyword evidence="2" id="KW-1185">Reference proteome</keyword>